<dbReference type="PANTHER" id="PTHR21446:SF12">
    <property type="entry name" value="POTASSIUM CHANNEL TETRAMERIZATION DOMAIN CONTAINING 1"/>
    <property type="match status" value="1"/>
</dbReference>
<dbReference type="Pfam" id="PF12012">
    <property type="entry name" value="DUF3504"/>
    <property type="match status" value="1"/>
</dbReference>
<dbReference type="GeneID" id="116292990"/>
<feature type="region of interest" description="Disordered" evidence="4">
    <location>
        <begin position="482"/>
        <end position="510"/>
    </location>
</feature>
<protein>
    <submittedName>
        <fullName evidence="7">Uncharacterized protein LOC116292990</fullName>
    </submittedName>
</protein>
<dbReference type="AlphaFoldDB" id="A0A6P8HMI8"/>
<dbReference type="PANTHER" id="PTHR21446">
    <property type="entry name" value="DUF3504 DOMAIN-CONTAINING PROTEIN"/>
    <property type="match status" value="1"/>
</dbReference>
<keyword evidence="6" id="KW-1185">Reference proteome</keyword>
<dbReference type="KEGG" id="aten:116292990"/>
<name>A0A6P8HMI8_ACTTE</name>
<keyword evidence="2" id="KW-0597">Phosphoprotein</keyword>
<dbReference type="OrthoDB" id="5957988at2759"/>
<gene>
    <name evidence="7" type="primary">LOC116292990</name>
</gene>
<keyword evidence="3" id="KW-0832">Ubl conjugation</keyword>
<accession>A0A6P8HMI8</accession>
<evidence type="ECO:0000259" key="5">
    <source>
        <dbReference type="Pfam" id="PF12012"/>
    </source>
</evidence>
<dbReference type="InterPro" id="IPR052787">
    <property type="entry name" value="MAVS"/>
</dbReference>
<dbReference type="InterPro" id="IPR021893">
    <property type="entry name" value="ZMYM2-like_C"/>
</dbReference>
<evidence type="ECO:0000256" key="2">
    <source>
        <dbReference type="ARBA" id="ARBA00022553"/>
    </source>
</evidence>
<dbReference type="InParanoid" id="A0A6P8HMI8"/>
<evidence type="ECO:0000256" key="3">
    <source>
        <dbReference type="ARBA" id="ARBA00022843"/>
    </source>
</evidence>
<proteinExistence type="predicted"/>
<evidence type="ECO:0000256" key="4">
    <source>
        <dbReference type="SAM" id="MobiDB-lite"/>
    </source>
</evidence>
<evidence type="ECO:0000313" key="7">
    <source>
        <dbReference type="RefSeq" id="XP_031556228.1"/>
    </source>
</evidence>
<sequence>MEGPISGFGLQFPDLGQELNIPPHLRQSSEAYRQSSRFGPPISNMFTSDYISKKPSSEDVRGHFGPGLDGIADIHDQEHGDLPLSSSSMAESYLSATTTSYGCSSQVPNSMHPYSNPLSACNPMSQEASIPPDGVYHRDVHGGAFPIGPDYSSAKGDGNHLRLHPGIPSIPLQTQKPTNNFNMRNLFHGHNVNSAYPDGGASMYNYYHQTSEPKIAHLYPPRPYPAYNTSSAFEPPETSIYSADSHCYSKDDSKNLGGFPSHRGSADRAKQSNSLQGEIKEVEDVDDNNRCKNTVEGTKTSVRRFKKWYKDKTGKSLDMNSLTKQLAVDLLKDFFLEIRDTRPGKEGNEYEPVTLTTYRNGLRRYFLERKCPPALENFDLADREFDVVNYGLVTKRNELKRKGKGNHPNVVESITEEQLGRMWASGAIGVHAPRPLLRLQWWINTVCHGIRGRMAHHDLSIDDFRISRGADGKIVIDHVKAGSKRQRLGPDEKDSQRNKKRCKARVAATDGGERDPVRAFEVYLRHRPPGISSFYLTPKHKPKGDIWFNKVPMGKNSIGRIMREIKAIAGIG</sequence>
<feature type="compositionally biased region" description="Basic and acidic residues" evidence="4">
    <location>
        <begin position="488"/>
        <end position="497"/>
    </location>
</feature>
<evidence type="ECO:0000313" key="6">
    <source>
        <dbReference type="Proteomes" id="UP000515163"/>
    </source>
</evidence>
<evidence type="ECO:0000256" key="1">
    <source>
        <dbReference type="ARBA" id="ARBA00022499"/>
    </source>
</evidence>
<organism evidence="6 7">
    <name type="scientific">Actinia tenebrosa</name>
    <name type="common">Australian red waratah sea anemone</name>
    <dbReference type="NCBI Taxonomy" id="6105"/>
    <lineage>
        <taxon>Eukaryota</taxon>
        <taxon>Metazoa</taxon>
        <taxon>Cnidaria</taxon>
        <taxon>Anthozoa</taxon>
        <taxon>Hexacorallia</taxon>
        <taxon>Actiniaria</taxon>
        <taxon>Actiniidae</taxon>
        <taxon>Actinia</taxon>
    </lineage>
</organism>
<dbReference type="Proteomes" id="UP000515163">
    <property type="component" value="Unplaced"/>
</dbReference>
<reference evidence="7" key="1">
    <citation type="submission" date="2025-08" db="UniProtKB">
        <authorList>
            <consortium name="RefSeq"/>
        </authorList>
    </citation>
    <scope>IDENTIFICATION</scope>
    <source>
        <tissue evidence="7">Tentacle</tissue>
    </source>
</reference>
<dbReference type="RefSeq" id="XP_031556228.1">
    <property type="nucleotide sequence ID" value="XM_031700368.1"/>
</dbReference>
<feature type="domain" description="ZMYM2-like/QRICH1 C-terminal" evidence="5">
    <location>
        <begin position="421"/>
        <end position="566"/>
    </location>
</feature>
<keyword evidence="1" id="KW-1017">Isopeptide bond</keyword>